<comment type="caution">
    <text evidence="2">The sequence shown here is derived from an EMBL/GenBank/DDBJ whole genome shotgun (WGS) entry which is preliminary data.</text>
</comment>
<dbReference type="EMBL" id="PEWZ01000078">
    <property type="protein sequence ID" value="PIU35213.1"/>
    <property type="molecule type" value="Genomic_DNA"/>
</dbReference>
<dbReference type="AlphaFoldDB" id="A0A2M6YRH0"/>
<feature type="non-terminal residue" evidence="2">
    <location>
        <position position="166"/>
    </location>
</feature>
<dbReference type="Gene3D" id="3.30.300.160">
    <property type="entry name" value="Type II secretion system, protein E, N-terminal domain"/>
    <property type="match status" value="1"/>
</dbReference>
<reference evidence="3" key="1">
    <citation type="submission" date="2017-09" db="EMBL/GenBank/DDBJ databases">
        <title>Depth-based differentiation of microbial function through sediment-hosted aquifers and enrichment of novel symbionts in the deep terrestrial subsurface.</title>
        <authorList>
            <person name="Probst A.J."/>
            <person name="Ladd B."/>
            <person name="Jarett J.K."/>
            <person name="Geller-Mcgrath D.E."/>
            <person name="Sieber C.M.K."/>
            <person name="Emerson J.B."/>
            <person name="Anantharaman K."/>
            <person name="Thomas B.C."/>
            <person name="Malmstrom R."/>
            <person name="Stieglmeier M."/>
            <person name="Klingl A."/>
            <person name="Woyke T."/>
            <person name="Ryan C.M."/>
            <person name="Banfield J.F."/>
        </authorList>
    </citation>
    <scope>NUCLEOTIDE SEQUENCE [LARGE SCALE GENOMIC DNA]</scope>
</reference>
<name>A0A2M6YRH0_9BACT</name>
<proteinExistence type="predicted"/>
<dbReference type="Proteomes" id="UP000229502">
    <property type="component" value="Unassembled WGS sequence"/>
</dbReference>
<sequence>MPDGLSISELLFQKKLLTKDQLDKIKLEFASLGKPEEELLQGSGLVTEEQIVRAKGELFNIPYVNLYETGAAPQVLELLPKSVAERFKLIPFAISADGKELSVAFTNPLDPEAVEFAETKSGKKIKAFISLPAEIDKAIGERYGQSLTTEVTAALKETTEIAGVKT</sequence>
<protein>
    <recommendedName>
        <fullName evidence="1">Type II secretion system protein GspE N-terminal domain-containing protein</fullName>
    </recommendedName>
</protein>
<accession>A0A2M6YRH0</accession>
<gene>
    <name evidence="2" type="ORF">COT03_01540</name>
</gene>
<dbReference type="Pfam" id="PF05157">
    <property type="entry name" value="MshEN"/>
    <property type="match status" value="1"/>
</dbReference>
<dbReference type="InterPro" id="IPR037257">
    <property type="entry name" value="T2SS_E_N_sf"/>
</dbReference>
<evidence type="ECO:0000313" key="2">
    <source>
        <dbReference type="EMBL" id="PIU35213.1"/>
    </source>
</evidence>
<dbReference type="SUPFAM" id="SSF160246">
    <property type="entry name" value="EspE N-terminal domain-like"/>
    <property type="match status" value="1"/>
</dbReference>
<evidence type="ECO:0000313" key="3">
    <source>
        <dbReference type="Proteomes" id="UP000229502"/>
    </source>
</evidence>
<evidence type="ECO:0000259" key="1">
    <source>
        <dbReference type="Pfam" id="PF05157"/>
    </source>
</evidence>
<feature type="domain" description="Type II secretion system protein GspE N-terminal" evidence="1">
    <location>
        <begin position="59"/>
        <end position="147"/>
    </location>
</feature>
<organism evidence="2 3">
    <name type="scientific">Candidatus Shapirobacteria bacterium CG07_land_8_20_14_0_80_39_18</name>
    <dbReference type="NCBI Taxonomy" id="1974882"/>
    <lineage>
        <taxon>Bacteria</taxon>
        <taxon>Candidatus Shapironibacteriota</taxon>
    </lineage>
</organism>
<dbReference type="InterPro" id="IPR007831">
    <property type="entry name" value="T2SS_GspE_N"/>
</dbReference>